<comment type="similarity">
    <text evidence="2 9">Belongs to the RecF family.</text>
</comment>
<comment type="function">
    <text evidence="9">The RecF protein is involved in DNA metabolism; it is required for DNA replication and normal SOS inducibility. RecF binds preferentially to single-stranded, linear DNA. It also seems to bind ATP.</text>
</comment>
<keyword evidence="4 9" id="KW-0963">Cytoplasm</keyword>
<keyword evidence="6 9" id="KW-0547">Nucleotide-binding</keyword>
<proteinExistence type="inferred from homology"/>
<accession>A0A1I6IF19</accession>
<reference evidence="11 12" key="1">
    <citation type="submission" date="2016-10" db="EMBL/GenBank/DDBJ databases">
        <authorList>
            <person name="de Groot N.N."/>
        </authorList>
    </citation>
    <scope>NUCLEOTIDE SEQUENCE [LARGE SCALE GENOMIC DNA]</scope>
    <source>
        <strain evidence="11 12">CGMCC 1.9167</strain>
    </source>
</reference>
<dbReference type="GO" id="GO:0005737">
    <property type="term" value="C:cytoplasm"/>
    <property type="evidence" value="ECO:0007669"/>
    <property type="project" value="UniProtKB-SubCell"/>
</dbReference>
<keyword evidence="9" id="KW-0742">SOS response</keyword>
<comment type="subcellular location">
    <subcellularLocation>
        <location evidence="1 9">Cytoplasm</location>
    </subcellularLocation>
</comment>
<dbReference type="InterPro" id="IPR003395">
    <property type="entry name" value="RecF/RecN/SMC_N"/>
</dbReference>
<dbReference type="InterPro" id="IPR018078">
    <property type="entry name" value="DNA-binding_RecF_CS"/>
</dbReference>
<dbReference type="AlphaFoldDB" id="A0A1I6IF19"/>
<feature type="domain" description="RecF/RecN/SMC N-terminal" evidence="10">
    <location>
        <begin position="5"/>
        <end position="346"/>
    </location>
</feature>
<dbReference type="InterPro" id="IPR042174">
    <property type="entry name" value="RecF_2"/>
</dbReference>
<evidence type="ECO:0000256" key="2">
    <source>
        <dbReference type="ARBA" id="ARBA00008016"/>
    </source>
</evidence>
<dbReference type="SUPFAM" id="SSF52540">
    <property type="entry name" value="P-loop containing nucleoside triphosphate hydrolases"/>
    <property type="match status" value="1"/>
</dbReference>
<keyword evidence="8 9" id="KW-0238">DNA-binding</keyword>
<dbReference type="HAMAP" id="MF_00365">
    <property type="entry name" value="RecF"/>
    <property type="match status" value="1"/>
</dbReference>
<gene>
    <name evidence="9" type="primary">recF</name>
    <name evidence="11" type="ORF">SAMN05216203_2211</name>
</gene>
<evidence type="ECO:0000256" key="1">
    <source>
        <dbReference type="ARBA" id="ARBA00004496"/>
    </source>
</evidence>
<keyword evidence="9" id="KW-0227">DNA damage</keyword>
<feature type="binding site" evidence="9">
    <location>
        <begin position="30"/>
        <end position="37"/>
    </location>
    <ligand>
        <name>ATP</name>
        <dbReference type="ChEBI" id="CHEBI:30616"/>
    </ligand>
</feature>
<dbReference type="GO" id="GO:0000731">
    <property type="term" value="P:DNA synthesis involved in DNA repair"/>
    <property type="evidence" value="ECO:0007669"/>
    <property type="project" value="TreeGrafter"/>
</dbReference>
<keyword evidence="5 9" id="KW-0235">DNA replication</keyword>
<keyword evidence="9" id="KW-0234">DNA repair</keyword>
<dbReference type="GO" id="GO:0003697">
    <property type="term" value="F:single-stranded DNA binding"/>
    <property type="evidence" value="ECO:0007669"/>
    <property type="project" value="UniProtKB-UniRule"/>
</dbReference>
<dbReference type="PANTHER" id="PTHR32182">
    <property type="entry name" value="DNA REPLICATION AND REPAIR PROTEIN RECF"/>
    <property type="match status" value="1"/>
</dbReference>
<dbReference type="Pfam" id="PF02463">
    <property type="entry name" value="SMC_N"/>
    <property type="match status" value="1"/>
</dbReference>
<dbReference type="RefSeq" id="WP_092012155.1">
    <property type="nucleotide sequence ID" value="NZ_FOYW01000001.1"/>
</dbReference>
<dbReference type="EMBL" id="FOYW01000001">
    <property type="protein sequence ID" value="SFR65377.1"/>
    <property type="molecule type" value="Genomic_DNA"/>
</dbReference>
<dbReference type="STRING" id="650891.SAMN05216203_2211"/>
<organism evidence="11 12">
    <name type="scientific">Marinobacter daqiaonensis</name>
    <dbReference type="NCBI Taxonomy" id="650891"/>
    <lineage>
        <taxon>Bacteria</taxon>
        <taxon>Pseudomonadati</taxon>
        <taxon>Pseudomonadota</taxon>
        <taxon>Gammaproteobacteria</taxon>
        <taxon>Pseudomonadales</taxon>
        <taxon>Marinobacteraceae</taxon>
        <taxon>Marinobacter</taxon>
    </lineage>
</organism>
<evidence type="ECO:0000256" key="6">
    <source>
        <dbReference type="ARBA" id="ARBA00022741"/>
    </source>
</evidence>
<evidence type="ECO:0000313" key="11">
    <source>
        <dbReference type="EMBL" id="SFR65377.1"/>
    </source>
</evidence>
<evidence type="ECO:0000256" key="7">
    <source>
        <dbReference type="ARBA" id="ARBA00022840"/>
    </source>
</evidence>
<dbReference type="InterPro" id="IPR001238">
    <property type="entry name" value="DNA-binding_RecF"/>
</dbReference>
<sequence length="382" mass="43457">MALLSLQTENFRNLSPGTLRFSPQVNLVYGANGSGKTSLLEAIGYLGLGRSFRQGRHQVVCRQGHERLVVFGEVEVSDGTGQGKHRNKVFRLGMSRDIQKKETRLRVDGENVHSLSVLASLFPVSVIDPGVFDIVAGGPGKRRQFLDWLVFHVEPSFGPLWQQCQRAISQRNQILRSDRIDGDQLKVWDRQFVALAEQVDSLRLKVYKRFEHELQRVLAETHGDWSEGLKVHFSAGWDRKKGLARVLEDAQEQERKVGHTLYGPNRADLRFRYEGQPVADLFSRGQQKTLVILMKLAQGQVLSAVNKRVTFLLDDINAELDDYHRRLLADRLNRLESQVFMTAIERPDPATLWTVPPPDYRMFHVEHGRLTEEQISASGASE</sequence>
<dbReference type="Gene3D" id="3.40.50.300">
    <property type="entry name" value="P-loop containing nucleotide triphosphate hydrolases"/>
    <property type="match status" value="1"/>
</dbReference>
<dbReference type="PROSITE" id="PS00617">
    <property type="entry name" value="RECF_1"/>
    <property type="match status" value="1"/>
</dbReference>
<dbReference type="PANTHER" id="PTHR32182:SF0">
    <property type="entry name" value="DNA REPLICATION AND REPAIR PROTEIN RECF"/>
    <property type="match status" value="1"/>
</dbReference>
<evidence type="ECO:0000259" key="10">
    <source>
        <dbReference type="Pfam" id="PF02463"/>
    </source>
</evidence>
<dbReference type="GO" id="GO:0009432">
    <property type="term" value="P:SOS response"/>
    <property type="evidence" value="ECO:0007669"/>
    <property type="project" value="UniProtKB-UniRule"/>
</dbReference>
<dbReference type="OrthoDB" id="9803889at2"/>
<name>A0A1I6IF19_9GAMM</name>
<dbReference type="Proteomes" id="UP000198644">
    <property type="component" value="Unassembled WGS sequence"/>
</dbReference>
<keyword evidence="12" id="KW-1185">Reference proteome</keyword>
<evidence type="ECO:0000256" key="9">
    <source>
        <dbReference type="HAMAP-Rule" id="MF_00365"/>
    </source>
</evidence>
<protein>
    <recommendedName>
        <fullName evidence="3 9">DNA replication and repair protein RecF</fullName>
    </recommendedName>
</protein>
<dbReference type="GO" id="GO:0006302">
    <property type="term" value="P:double-strand break repair"/>
    <property type="evidence" value="ECO:0007669"/>
    <property type="project" value="TreeGrafter"/>
</dbReference>
<evidence type="ECO:0000256" key="5">
    <source>
        <dbReference type="ARBA" id="ARBA00022705"/>
    </source>
</evidence>
<dbReference type="GO" id="GO:0006260">
    <property type="term" value="P:DNA replication"/>
    <property type="evidence" value="ECO:0007669"/>
    <property type="project" value="UniProtKB-UniRule"/>
</dbReference>
<evidence type="ECO:0000313" key="12">
    <source>
        <dbReference type="Proteomes" id="UP000198644"/>
    </source>
</evidence>
<dbReference type="GO" id="GO:0005524">
    <property type="term" value="F:ATP binding"/>
    <property type="evidence" value="ECO:0007669"/>
    <property type="project" value="UniProtKB-UniRule"/>
</dbReference>
<keyword evidence="7 9" id="KW-0067">ATP-binding</keyword>
<evidence type="ECO:0000256" key="8">
    <source>
        <dbReference type="ARBA" id="ARBA00023125"/>
    </source>
</evidence>
<dbReference type="NCBIfam" id="TIGR00611">
    <property type="entry name" value="recf"/>
    <property type="match status" value="1"/>
</dbReference>
<dbReference type="InterPro" id="IPR027417">
    <property type="entry name" value="P-loop_NTPase"/>
</dbReference>
<dbReference type="Gene3D" id="1.20.1050.90">
    <property type="entry name" value="RecF/RecN/SMC, N-terminal domain"/>
    <property type="match status" value="1"/>
</dbReference>
<evidence type="ECO:0000256" key="3">
    <source>
        <dbReference type="ARBA" id="ARBA00020170"/>
    </source>
</evidence>
<evidence type="ECO:0000256" key="4">
    <source>
        <dbReference type="ARBA" id="ARBA00022490"/>
    </source>
</evidence>